<feature type="transmembrane region" description="Helical" evidence="1">
    <location>
        <begin position="130"/>
        <end position="152"/>
    </location>
</feature>
<feature type="transmembrane region" description="Helical" evidence="1">
    <location>
        <begin position="6"/>
        <end position="24"/>
    </location>
</feature>
<dbReference type="GO" id="GO:0020037">
    <property type="term" value="F:heme binding"/>
    <property type="evidence" value="ECO:0007669"/>
    <property type="project" value="InterPro"/>
</dbReference>
<dbReference type="InterPro" id="IPR002541">
    <property type="entry name" value="Cyt_c_assembly"/>
</dbReference>
<gene>
    <name evidence="3" type="ORF">EC844_10644</name>
</gene>
<feature type="transmembrane region" description="Helical" evidence="1">
    <location>
        <begin position="67"/>
        <end position="85"/>
    </location>
</feature>
<feature type="transmembrane region" description="Helical" evidence="1">
    <location>
        <begin position="92"/>
        <end position="110"/>
    </location>
</feature>
<keyword evidence="1" id="KW-1133">Transmembrane helix</keyword>
<organism evidence="3 4">
    <name type="scientific">Acinetobacter calcoaceticus</name>
    <dbReference type="NCBI Taxonomy" id="471"/>
    <lineage>
        <taxon>Bacteria</taxon>
        <taxon>Pseudomonadati</taxon>
        <taxon>Pseudomonadota</taxon>
        <taxon>Gammaproteobacteria</taxon>
        <taxon>Moraxellales</taxon>
        <taxon>Moraxellaceae</taxon>
        <taxon>Acinetobacter</taxon>
        <taxon>Acinetobacter calcoaceticus/baumannii complex</taxon>
    </lineage>
</organism>
<feature type="transmembrane region" description="Helical" evidence="1">
    <location>
        <begin position="214"/>
        <end position="232"/>
    </location>
</feature>
<feature type="transmembrane region" description="Helical" evidence="1">
    <location>
        <begin position="179"/>
        <end position="202"/>
    </location>
</feature>
<dbReference type="AlphaFoldDB" id="A0A4R1XXQ2"/>
<dbReference type="PANTHER" id="PTHR38034:SF1">
    <property type="entry name" value="INNER MEMBRANE PROTEIN YPJD"/>
    <property type="match status" value="1"/>
</dbReference>
<keyword evidence="4" id="KW-1185">Reference proteome</keyword>
<protein>
    <submittedName>
        <fullName evidence="3">ABC-type uncharacterized transport system permease subunit</fullName>
    </submittedName>
</protein>
<dbReference type="OrthoDB" id="9780793at2"/>
<dbReference type="PANTHER" id="PTHR38034">
    <property type="entry name" value="INNER MEMBRANE PROTEIN YPJD"/>
    <property type="match status" value="1"/>
</dbReference>
<dbReference type="InterPro" id="IPR052372">
    <property type="entry name" value="YpjD/HemX"/>
</dbReference>
<feature type="transmembrane region" description="Helical" evidence="1">
    <location>
        <begin position="244"/>
        <end position="263"/>
    </location>
</feature>
<evidence type="ECO:0000313" key="3">
    <source>
        <dbReference type="EMBL" id="TCM68062.1"/>
    </source>
</evidence>
<reference evidence="3 4" key="1">
    <citation type="submission" date="2019-03" db="EMBL/GenBank/DDBJ databases">
        <title>Genomic analyses of the natural microbiome of Caenorhabditis elegans.</title>
        <authorList>
            <person name="Samuel B."/>
        </authorList>
    </citation>
    <scope>NUCLEOTIDE SEQUENCE [LARGE SCALE GENOMIC DNA]</scope>
    <source>
        <strain evidence="3 4">JUb89</strain>
    </source>
</reference>
<keyword evidence="1" id="KW-0472">Membrane</keyword>
<dbReference type="Proteomes" id="UP000294963">
    <property type="component" value="Unassembled WGS sequence"/>
</dbReference>
<keyword evidence="1" id="KW-0812">Transmembrane</keyword>
<evidence type="ECO:0000313" key="4">
    <source>
        <dbReference type="Proteomes" id="UP000294963"/>
    </source>
</evidence>
<comment type="caution">
    <text evidence="3">The sequence shown here is derived from an EMBL/GenBank/DDBJ whole genome shotgun (WGS) entry which is preliminary data.</text>
</comment>
<feature type="domain" description="Cytochrome c assembly protein" evidence="2">
    <location>
        <begin position="61"/>
        <end position="266"/>
    </location>
</feature>
<evidence type="ECO:0000256" key="1">
    <source>
        <dbReference type="SAM" id="Phobius"/>
    </source>
</evidence>
<evidence type="ECO:0000259" key="2">
    <source>
        <dbReference type="Pfam" id="PF01578"/>
    </source>
</evidence>
<dbReference type="GO" id="GO:0017004">
    <property type="term" value="P:cytochrome complex assembly"/>
    <property type="evidence" value="ECO:0007669"/>
    <property type="project" value="InterPro"/>
</dbReference>
<proteinExistence type="predicted"/>
<dbReference type="EMBL" id="SLVJ01000006">
    <property type="protein sequence ID" value="TCM68062.1"/>
    <property type="molecule type" value="Genomic_DNA"/>
</dbReference>
<feature type="transmembrane region" description="Helical" evidence="1">
    <location>
        <begin position="36"/>
        <end position="55"/>
    </location>
</feature>
<accession>A0A4R1XXQ2</accession>
<name>A0A4R1XXQ2_ACICA</name>
<dbReference type="Pfam" id="PF01578">
    <property type="entry name" value="Cytochrom_C_asm"/>
    <property type="match status" value="1"/>
</dbReference>
<sequence length="269" mass="30203">MISLPLVYTILALIAYTTSFWYLFAHLMSKRALNQWFIVIVSGLGLALHAVVLAPDMFTPAGTNYDVFNLMSFTSALMLLLSLLFSSYRPVLALNLMGIPVAAVGLILGFSFSQPKQFIEAHSLGLDIHIILSLSAYAVLLMATIQAIILWLQNRELKNKIKRRVWVNLLPAFQVMETLLFDLLITGFVLLTVALGFGFFTVDNFFAQHLAHKTAFSIISWFVYGSLLIGRYKFGWRGLKAIRFTILGFFLLAVGFIGSKLILELLLKR</sequence>